<proteinExistence type="predicted"/>
<evidence type="ECO:0000256" key="2">
    <source>
        <dbReference type="SAM" id="SignalP"/>
    </source>
</evidence>
<protein>
    <recommendedName>
        <fullName evidence="5">Rhoptry protein ROP1</fullName>
    </recommendedName>
</protein>
<feature type="region of interest" description="Disordered" evidence="1">
    <location>
        <begin position="326"/>
        <end position="349"/>
    </location>
</feature>
<dbReference type="EMBL" id="LN714488">
    <property type="protein sequence ID" value="CEL71253.1"/>
    <property type="molecule type" value="Genomic_DNA"/>
</dbReference>
<dbReference type="AlphaFoldDB" id="F0JAY7"/>
<feature type="signal peptide" evidence="2">
    <location>
        <begin position="1"/>
        <end position="23"/>
    </location>
</feature>
<gene>
    <name evidence="4" type="ORF">BN1204_069110</name>
    <name evidence="3" type="ORF">NCLIV_069110</name>
</gene>
<dbReference type="VEuPathDB" id="ToxoDB:NCLIV_069110"/>
<feature type="chain" id="PRO_5010831106" description="Rhoptry protein ROP1" evidence="2">
    <location>
        <begin position="24"/>
        <end position="349"/>
    </location>
</feature>
<keyword evidence="2" id="KW-0732">Signal</keyword>
<accession>F0JAY7</accession>
<evidence type="ECO:0000313" key="4">
    <source>
        <dbReference type="EMBL" id="CEL71253.1"/>
    </source>
</evidence>
<reference evidence="3" key="2">
    <citation type="submission" date="2011-03" db="EMBL/GenBank/DDBJ databases">
        <authorList>
            <person name="Aslett M."/>
        </authorList>
    </citation>
    <scope>NUCLEOTIDE SEQUENCE</scope>
    <source>
        <strain evidence="3">Liverpool</strain>
    </source>
</reference>
<organism>
    <name type="scientific">Neospora caninum (strain Liverpool)</name>
    <dbReference type="NCBI Taxonomy" id="572307"/>
    <lineage>
        <taxon>Eukaryota</taxon>
        <taxon>Sar</taxon>
        <taxon>Alveolata</taxon>
        <taxon>Apicomplexa</taxon>
        <taxon>Conoidasida</taxon>
        <taxon>Coccidia</taxon>
        <taxon>Eucoccidiorida</taxon>
        <taxon>Eimeriorina</taxon>
        <taxon>Sarcocystidae</taxon>
        <taxon>Neospora</taxon>
    </lineage>
</organism>
<feature type="region of interest" description="Disordered" evidence="1">
    <location>
        <begin position="192"/>
        <end position="276"/>
    </location>
</feature>
<evidence type="ECO:0000256" key="1">
    <source>
        <dbReference type="SAM" id="MobiDB-lite"/>
    </source>
</evidence>
<evidence type="ECO:0000313" key="3">
    <source>
        <dbReference type="EMBL" id="CCA30040.1"/>
    </source>
</evidence>
<evidence type="ECO:0008006" key="5">
    <source>
        <dbReference type="Google" id="ProtNLM"/>
    </source>
</evidence>
<feature type="region of interest" description="Disordered" evidence="1">
    <location>
        <begin position="86"/>
        <end position="161"/>
    </location>
</feature>
<dbReference type="EMBL" id="CADU01000292">
    <property type="protein sequence ID" value="CCA30040.1"/>
    <property type="molecule type" value="Genomic_DNA"/>
</dbReference>
<sequence>MKLSSPLILTVLSVICSSDPTVAVSSEHGGPTASLSYARFARSGKRQPQLRARSGSFLEPIEPFLNSDDIGSHDRYDGPLSFAEADDRREGAAVRSPGDVSGSPVEGQQILTEEGEDGDSVYASASSGLNEDSGEKQSEPVTLENYGGEGEPVTKHQAETDDYGYTRHQLFVPPAIFARRRHENTLSDDIWRSNVSNHAPGIEHPLLKVGTGTGAYQQPDQEELSDTQDRLEEQEPIGTQDQPLGEQKPIILKSQANQGSPPPPPRPNLLRRAAGAAKTRARALGRGVRAVTRGLKGLWGKAKRGARRVGRGFMSGVGWVRRRFTRNPFRRGRREAVEDTEFSSRTQPQ</sequence>
<reference evidence="3" key="1">
    <citation type="submission" date="2011-03" db="EMBL/GenBank/DDBJ databases">
        <title>Comparative genomics and transcriptomics of Neospora caninum and Toxoplasma gondii.</title>
        <authorList>
            <person name="Reid A.J."/>
            <person name="Sohal A."/>
            <person name="Harris D."/>
            <person name="Quail M."/>
            <person name="Sanders M."/>
            <person name="Berriman M."/>
            <person name="Wastling J.M."/>
            <person name="Pain A."/>
        </authorList>
    </citation>
    <scope>NUCLEOTIDE SEQUENCE</scope>
    <source>
        <strain evidence="3">Liverpool</strain>
    </source>
</reference>
<reference evidence="4" key="3">
    <citation type="journal article" date="2015" name="PLoS ONE">
        <title>Comprehensive Evaluation of Toxoplasma gondii VEG and Neospora caninum LIV Genomes with Tachyzoite Stage Transcriptome and Proteome Defines Novel Transcript Features.</title>
        <authorList>
            <person name="Ramaprasad A."/>
            <person name="Mourier T."/>
            <person name="Naeem R."/>
            <person name="Malas T.B."/>
            <person name="Moussa E."/>
            <person name="Panigrahi A."/>
            <person name="Vermont S.J."/>
            <person name="Otto T.D."/>
            <person name="Wastling J."/>
            <person name="Pain A."/>
        </authorList>
    </citation>
    <scope>NUCLEOTIDE SEQUENCE</scope>
    <source>
        <strain evidence="4">Liverpool</strain>
    </source>
</reference>
<name>F0JAY7_NEOCL</name>